<dbReference type="Proteomes" id="UP000092555">
    <property type="component" value="Unassembled WGS sequence"/>
</dbReference>
<sequence length="296" mass="33662">MYARNLLRLASRSASRLYATASQNEAVLERYRSQLHQKAEAIGVSSIEELKENLKDEITTKKKEMNAIDPLKDLEAYEKEQAEKLKQRKAQQKESKIRDAIDASMPKAPYKKLSSFVDVEKIRSLPEKELKFIWKARFEGKDRAMSAALTGSQFANLFANAFKNPSFVLPLPKEEEGYEMHFVQWSFVGPQTTHCMLTSLAEYKLHKEYAKPHTTLMFHQELLADADVVLMNGQLEQDVALSMEEALLLVLNVQRFYGGLTNSAGSERKLELLRAFTQGDTGFSMEKLIEEAASLD</sequence>
<dbReference type="Pfam" id="PF06644">
    <property type="entry name" value="ATP11"/>
    <property type="match status" value="1"/>
</dbReference>
<keyword evidence="7" id="KW-1185">Reference proteome</keyword>
<dbReference type="PANTHER" id="PTHR13126">
    <property type="entry name" value="CHAPERONE ATP11"/>
    <property type="match status" value="1"/>
</dbReference>
<evidence type="ECO:0000313" key="7">
    <source>
        <dbReference type="Proteomes" id="UP000092555"/>
    </source>
</evidence>
<dbReference type="EMBL" id="LXTC01000003">
    <property type="protein sequence ID" value="OBA21237.1"/>
    <property type="molecule type" value="Genomic_DNA"/>
</dbReference>
<accession>A0A1A0HBI3</accession>
<dbReference type="OrthoDB" id="16535at2759"/>
<comment type="similarity">
    <text evidence="2">Belongs to the ATP11 family.</text>
</comment>
<keyword evidence="3" id="KW-0809">Transit peptide</keyword>
<evidence type="ECO:0000256" key="5">
    <source>
        <dbReference type="SAM" id="Coils"/>
    </source>
</evidence>
<feature type="coiled-coil region" evidence="5">
    <location>
        <begin position="44"/>
        <end position="94"/>
    </location>
</feature>
<evidence type="ECO:0000256" key="3">
    <source>
        <dbReference type="ARBA" id="ARBA00022946"/>
    </source>
</evidence>
<evidence type="ECO:0000256" key="4">
    <source>
        <dbReference type="ARBA" id="ARBA00023128"/>
    </source>
</evidence>
<dbReference type="InterPro" id="IPR010591">
    <property type="entry name" value="ATP11"/>
</dbReference>
<name>A0A1A0HBI3_9ASCO</name>
<organism evidence="6 7">
    <name type="scientific">Metschnikowia bicuspidata var. bicuspidata NRRL YB-4993</name>
    <dbReference type="NCBI Taxonomy" id="869754"/>
    <lineage>
        <taxon>Eukaryota</taxon>
        <taxon>Fungi</taxon>
        <taxon>Dikarya</taxon>
        <taxon>Ascomycota</taxon>
        <taxon>Saccharomycotina</taxon>
        <taxon>Pichiomycetes</taxon>
        <taxon>Metschnikowiaceae</taxon>
        <taxon>Metschnikowia</taxon>
    </lineage>
</organism>
<keyword evidence="5" id="KW-0175">Coiled coil</keyword>
<dbReference type="GO" id="GO:0005759">
    <property type="term" value="C:mitochondrial matrix"/>
    <property type="evidence" value="ECO:0007669"/>
    <property type="project" value="EnsemblFungi"/>
</dbReference>
<comment type="subcellular location">
    <subcellularLocation>
        <location evidence="1">Mitochondrion</location>
    </subcellularLocation>
</comment>
<comment type="caution">
    <text evidence="6">The sequence shown here is derived from an EMBL/GenBank/DDBJ whole genome shotgun (WGS) entry which is preliminary data.</text>
</comment>
<proteinExistence type="inferred from homology"/>
<protein>
    <submittedName>
        <fullName evidence="6">F1F0-ATPase complex assembly protein</fullName>
    </submittedName>
</protein>
<gene>
    <name evidence="6" type="ORF">METBIDRAFT_11794</name>
</gene>
<dbReference type="PANTHER" id="PTHR13126:SF0">
    <property type="entry name" value="ATP SYNTHASE MITOCHONDRIAL F1 COMPLEX ASSEMBLY FACTOR 1"/>
    <property type="match status" value="1"/>
</dbReference>
<evidence type="ECO:0000256" key="1">
    <source>
        <dbReference type="ARBA" id="ARBA00004173"/>
    </source>
</evidence>
<evidence type="ECO:0000313" key="6">
    <source>
        <dbReference type="EMBL" id="OBA21237.1"/>
    </source>
</evidence>
<dbReference type="STRING" id="869754.A0A1A0HBI3"/>
<dbReference type="GO" id="GO:0033615">
    <property type="term" value="P:mitochondrial proton-transporting ATP synthase complex assembly"/>
    <property type="evidence" value="ECO:0007669"/>
    <property type="project" value="EnsemblFungi"/>
</dbReference>
<dbReference type="GeneID" id="30027067"/>
<evidence type="ECO:0000256" key="2">
    <source>
        <dbReference type="ARBA" id="ARBA00009116"/>
    </source>
</evidence>
<dbReference type="GO" id="GO:0051082">
    <property type="term" value="F:unfolded protein binding"/>
    <property type="evidence" value="ECO:0007669"/>
    <property type="project" value="EnsemblFungi"/>
</dbReference>
<dbReference type="RefSeq" id="XP_018711747.1">
    <property type="nucleotide sequence ID" value="XM_018854091.1"/>
</dbReference>
<keyword evidence="4" id="KW-0496">Mitochondrion</keyword>
<reference evidence="6 7" key="1">
    <citation type="submission" date="2016-05" db="EMBL/GenBank/DDBJ databases">
        <title>Comparative genomics of biotechnologically important yeasts.</title>
        <authorList>
            <consortium name="DOE Joint Genome Institute"/>
            <person name="Riley R."/>
            <person name="Haridas S."/>
            <person name="Wolfe K.H."/>
            <person name="Lopes M.R."/>
            <person name="Hittinger C.T."/>
            <person name="Goker M."/>
            <person name="Salamov A."/>
            <person name="Wisecaver J."/>
            <person name="Long T.M."/>
            <person name="Aerts A.L."/>
            <person name="Barry K."/>
            <person name="Choi C."/>
            <person name="Clum A."/>
            <person name="Coughlan A.Y."/>
            <person name="Deshpande S."/>
            <person name="Douglass A.P."/>
            <person name="Hanson S.J."/>
            <person name="Klenk H.-P."/>
            <person name="LaButti K."/>
            <person name="Lapidus A."/>
            <person name="Lindquist E."/>
            <person name="Lipzen A."/>
            <person name="Meier-kolthoff J.P."/>
            <person name="Ohm R.A."/>
            <person name="Otillar R.P."/>
            <person name="Pangilinan J."/>
            <person name="Peng Y."/>
            <person name="Rokas A."/>
            <person name="Rosa C.A."/>
            <person name="Scheuner C."/>
            <person name="Sibirny A.A."/>
            <person name="Slot J.C."/>
            <person name="Stielow J.B."/>
            <person name="Sun H."/>
            <person name="Kurtzman C.P."/>
            <person name="Blackwell M."/>
            <person name="Grigoriev I.V."/>
            <person name="Jeffries T.W."/>
        </authorList>
    </citation>
    <scope>NUCLEOTIDE SEQUENCE [LARGE SCALE GENOMIC DNA]</scope>
    <source>
        <strain evidence="6 7">NRRL YB-4993</strain>
    </source>
</reference>
<dbReference type="AlphaFoldDB" id="A0A1A0HBI3"/>